<proteinExistence type="predicted"/>
<dbReference type="EMBL" id="REGN01002164">
    <property type="protein sequence ID" value="RNA29794.1"/>
    <property type="molecule type" value="Genomic_DNA"/>
</dbReference>
<reference evidence="1 2" key="1">
    <citation type="journal article" date="2018" name="Sci. Rep.">
        <title>Genomic signatures of local adaptation to the degree of environmental predictability in rotifers.</title>
        <authorList>
            <person name="Franch-Gras L."/>
            <person name="Hahn C."/>
            <person name="Garcia-Roger E.M."/>
            <person name="Carmona M.J."/>
            <person name="Serra M."/>
            <person name="Gomez A."/>
        </authorList>
    </citation>
    <scope>NUCLEOTIDE SEQUENCE [LARGE SCALE GENOMIC DNA]</scope>
    <source>
        <strain evidence="1">HYR1</strain>
    </source>
</reference>
<organism evidence="1 2">
    <name type="scientific">Brachionus plicatilis</name>
    <name type="common">Marine rotifer</name>
    <name type="synonym">Brachionus muelleri</name>
    <dbReference type="NCBI Taxonomy" id="10195"/>
    <lineage>
        <taxon>Eukaryota</taxon>
        <taxon>Metazoa</taxon>
        <taxon>Spiralia</taxon>
        <taxon>Gnathifera</taxon>
        <taxon>Rotifera</taxon>
        <taxon>Eurotatoria</taxon>
        <taxon>Monogononta</taxon>
        <taxon>Pseudotrocha</taxon>
        <taxon>Ploima</taxon>
        <taxon>Brachionidae</taxon>
        <taxon>Brachionus</taxon>
    </lineage>
</organism>
<accession>A0A3M7S1W6</accession>
<keyword evidence="2" id="KW-1185">Reference proteome</keyword>
<dbReference type="AlphaFoldDB" id="A0A3M7S1W6"/>
<evidence type="ECO:0000313" key="2">
    <source>
        <dbReference type="Proteomes" id="UP000276133"/>
    </source>
</evidence>
<comment type="caution">
    <text evidence="1">The sequence shown here is derived from an EMBL/GenBank/DDBJ whole genome shotgun (WGS) entry which is preliminary data.</text>
</comment>
<protein>
    <submittedName>
        <fullName evidence="1">Uncharacterized protein</fullName>
    </submittedName>
</protein>
<dbReference type="Proteomes" id="UP000276133">
    <property type="component" value="Unassembled WGS sequence"/>
</dbReference>
<gene>
    <name evidence="1" type="ORF">BpHYR1_034782</name>
</gene>
<evidence type="ECO:0000313" key="1">
    <source>
        <dbReference type="EMBL" id="RNA29794.1"/>
    </source>
</evidence>
<name>A0A3M7S1W6_BRAPC</name>
<sequence length="88" mass="10162">MFPSLIWPRAVFYFSPDMFTNGPICSEIRFVCKDLASGCPSGPRMVLTRADFFLRKSSTWPFMEHLLLFLQTTNKLNVLSPILDMKKI</sequence>